<feature type="domain" description="Carbohydrate kinase FGGY C-terminal" evidence="12">
    <location>
        <begin position="279"/>
        <end position="508"/>
    </location>
</feature>
<dbReference type="GO" id="GO:0006071">
    <property type="term" value="P:glycerol metabolic process"/>
    <property type="evidence" value="ECO:0007669"/>
    <property type="project" value="UniProtKB-KW"/>
</dbReference>
<comment type="caution">
    <text evidence="13">The sequence shown here is derived from an EMBL/GenBank/DDBJ whole genome shotgun (WGS) entry which is preliminary data.</text>
</comment>
<dbReference type="PANTHER" id="PTHR10196:SF69">
    <property type="entry name" value="GLYCEROL KINASE"/>
    <property type="match status" value="1"/>
</dbReference>
<evidence type="ECO:0000313" key="14">
    <source>
        <dbReference type="Proteomes" id="UP001153365"/>
    </source>
</evidence>
<evidence type="ECO:0000256" key="5">
    <source>
        <dbReference type="ARBA" id="ARBA00022741"/>
    </source>
</evidence>
<evidence type="ECO:0000259" key="11">
    <source>
        <dbReference type="Pfam" id="PF00370"/>
    </source>
</evidence>
<dbReference type="InterPro" id="IPR043129">
    <property type="entry name" value="ATPase_NBD"/>
</dbReference>
<dbReference type="GO" id="GO:0006641">
    <property type="term" value="P:triglyceride metabolic process"/>
    <property type="evidence" value="ECO:0007669"/>
    <property type="project" value="TreeGrafter"/>
</dbReference>
<dbReference type="Gene3D" id="3.30.420.40">
    <property type="match status" value="2"/>
</dbReference>
<gene>
    <name evidence="13" type="ORF">PPACK8108_LOCUS11152</name>
</gene>
<dbReference type="GO" id="GO:0005524">
    <property type="term" value="F:ATP binding"/>
    <property type="evidence" value="ECO:0007669"/>
    <property type="project" value="UniProtKB-KW"/>
</dbReference>
<dbReference type="GO" id="GO:0004370">
    <property type="term" value="F:glycerol kinase activity"/>
    <property type="evidence" value="ECO:0007669"/>
    <property type="project" value="UniProtKB-EC"/>
</dbReference>
<dbReference type="InterPro" id="IPR018484">
    <property type="entry name" value="FGGY_N"/>
</dbReference>
<evidence type="ECO:0000256" key="10">
    <source>
        <dbReference type="RuleBase" id="RU003733"/>
    </source>
</evidence>
<sequence>MLDQFVGAIDCGTTSARFFIFDRFANVIASHQEEYPQHYPHPGWHEQDPQDWIRAIDSCISSSVDSFKRLGHQISQLKTIGITNQRETTVVWEKSTGRTLHRAIAWPDTRTTSLVHQLSLKTTKFGQGAEQLKSETGLPLSNYFTAVKFRWLVDNVEEVKAAYESEDLLVGTVDTYLLWHYTGGISGGAYLTDITNASRTMWMDLKTLKWSADLVSFFGFDPKKLIPLLPKIVSNSQNLGYLSSSHYTLPGVMISGLVGDQQSSLVGNQCLSRGESKSTYGTGCFMLYNTGHEPVWSTHGLITTPGYQLGSSSPPVYALEGSVAVAGSSVQWLKNNLGLISSSSEVNRLAAEVEDTGGVYFVTAFSGLFAPYWNDSATGLLIGLTAFTTKSHIARATLEATCFQTKAILDAMELDQSQDLKPVNSPSSSSDCSSDMPITPLINQRPHTHQKSRFKPAQSMLKSLKVDGGMSASDVMLQFQADILGVNVERAEMAEATALGAALLAGHAINLFGWDLHEPRTLKEVNLSGKRIFTSQIDQAQRSKRYKGWNRAVKRSKKWFVSEEEEEDDLEQEEHETVKVDNRVNILSKVIETDEEADQIYSEEAEDAFYRVDREQVILDSQVKRKTGLLKHLDSSKVVSMKK</sequence>
<proteinExistence type="inferred from homology"/>
<dbReference type="EMBL" id="CALTRL010002572">
    <property type="protein sequence ID" value="CAH7676049.1"/>
    <property type="molecule type" value="Genomic_DNA"/>
</dbReference>
<keyword evidence="8" id="KW-0067">ATP-binding</keyword>
<evidence type="ECO:0000256" key="6">
    <source>
        <dbReference type="ARBA" id="ARBA00022777"/>
    </source>
</evidence>
<reference evidence="13" key="1">
    <citation type="submission" date="2022-06" db="EMBL/GenBank/DDBJ databases">
        <authorList>
            <consortium name="SYNGENTA / RWTH Aachen University"/>
        </authorList>
    </citation>
    <scope>NUCLEOTIDE SEQUENCE</scope>
</reference>
<organism evidence="13 14">
    <name type="scientific">Phakopsora pachyrhizi</name>
    <name type="common">Asian soybean rust disease fungus</name>
    <dbReference type="NCBI Taxonomy" id="170000"/>
    <lineage>
        <taxon>Eukaryota</taxon>
        <taxon>Fungi</taxon>
        <taxon>Dikarya</taxon>
        <taxon>Basidiomycota</taxon>
        <taxon>Pucciniomycotina</taxon>
        <taxon>Pucciniomycetes</taxon>
        <taxon>Pucciniales</taxon>
        <taxon>Phakopsoraceae</taxon>
        <taxon>Phakopsora</taxon>
    </lineage>
</organism>
<evidence type="ECO:0000259" key="12">
    <source>
        <dbReference type="Pfam" id="PF02782"/>
    </source>
</evidence>
<evidence type="ECO:0000256" key="9">
    <source>
        <dbReference type="ARBA" id="ARBA00043149"/>
    </source>
</evidence>
<comment type="similarity">
    <text evidence="2 10">Belongs to the FGGY kinase family.</text>
</comment>
<dbReference type="GO" id="GO:0046167">
    <property type="term" value="P:glycerol-3-phosphate biosynthetic process"/>
    <property type="evidence" value="ECO:0007669"/>
    <property type="project" value="TreeGrafter"/>
</dbReference>
<dbReference type="SUPFAM" id="SSF53067">
    <property type="entry name" value="Actin-like ATPase domain"/>
    <property type="match status" value="3"/>
</dbReference>
<dbReference type="InterPro" id="IPR005999">
    <property type="entry name" value="Glycerol_kin"/>
</dbReference>
<dbReference type="Pfam" id="PF00370">
    <property type="entry name" value="FGGY_N"/>
    <property type="match status" value="1"/>
</dbReference>
<dbReference type="InterPro" id="IPR018485">
    <property type="entry name" value="FGGY_C"/>
</dbReference>
<dbReference type="PANTHER" id="PTHR10196">
    <property type="entry name" value="SUGAR KINASE"/>
    <property type="match status" value="1"/>
</dbReference>
<keyword evidence="14" id="KW-1185">Reference proteome</keyword>
<name>A0AAV0B4M6_PHAPC</name>
<dbReference type="InterPro" id="IPR018483">
    <property type="entry name" value="Carb_kinase_FGGY_CS"/>
</dbReference>
<dbReference type="PROSITE" id="PS00445">
    <property type="entry name" value="FGGY_KINASES_2"/>
    <property type="match status" value="1"/>
</dbReference>
<dbReference type="Proteomes" id="UP001153365">
    <property type="component" value="Unassembled WGS sequence"/>
</dbReference>
<dbReference type="CDD" id="cd07792">
    <property type="entry name" value="ASKHA_NBD_FGGY_GK1-3-like"/>
    <property type="match status" value="1"/>
</dbReference>
<dbReference type="NCBIfam" id="TIGR01311">
    <property type="entry name" value="glycerol_kin"/>
    <property type="match status" value="1"/>
</dbReference>
<evidence type="ECO:0000256" key="8">
    <source>
        <dbReference type="ARBA" id="ARBA00022840"/>
    </source>
</evidence>
<keyword evidence="7" id="KW-0319">Glycerol metabolism</keyword>
<keyword evidence="6 10" id="KW-0418">Kinase</keyword>
<protein>
    <recommendedName>
        <fullName evidence="3">glycerol kinase</fullName>
        <ecNumber evidence="3">2.7.1.30</ecNumber>
    </recommendedName>
    <alternativeName>
        <fullName evidence="9">ATP:glycerol 3-phosphotransferase</fullName>
    </alternativeName>
</protein>
<evidence type="ECO:0000256" key="1">
    <source>
        <dbReference type="ARBA" id="ARBA00005190"/>
    </source>
</evidence>
<comment type="pathway">
    <text evidence="1">Polyol metabolism; glycerol degradation via glycerol kinase pathway; sn-glycerol 3-phosphate from glycerol: step 1/1.</text>
</comment>
<dbReference type="AlphaFoldDB" id="A0AAV0B4M6"/>
<evidence type="ECO:0000313" key="13">
    <source>
        <dbReference type="EMBL" id="CAH7676049.1"/>
    </source>
</evidence>
<evidence type="ECO:0000256" key="2">
    <source>
        <dbReference type="ARBA" id="ARBA00009156"/>
    </source>
</evidence>
<dbReference type="EC" id="2.7.1.30" evidence="3"/>
<evidence type="ECO:0000256" key="3">
    <source>
        <dbReference type="ARBA" id="ARBA00012099"/>
    </source>
</evidence>
<dbReference type="Pfam" id="PF02782">
    <property type="entry name" value="FGGY_C"/>
    <property type="match status" value="1"/>
</dbReference>
<dbReference type="InterPro" id="IPR042018">
    <property type="entry name" value="GK1-3_metazoan-type"/>
</dbReference>
<evidence type="ECO:0000256" key="4">
    <source>
        <dbReference type="ARBA" id="ARBA00022679"/>
    </source>
</evidence>
<keyword evidence="5" id="KW-0547">Nucleotide-binding</keyword>
<evidence type="ECO:0000256" key="7">
    <source>
        <dbReference type="ARBA" id="ARBA00022798"/>
    </source>
</evidence>
<accession>A0AAV0B4M6</accession>
<dbReference type="PROSITE" id="PS00933">
    <property type="entry name" value="FGGY_KINASES_1"/>
    <property type="match status" value="1"/>
</dbReference>
<keyword evidence="4 10" id="KW-0808">Transferase</keyword>
<dbReference type="FunFam" id="3.30.420.40:FF:000086">
    <property type="entry name" value="Glycerol kinase"/>
    <property type="match status" value="1"/>
</dbReference>
<dbReference type="GO" id="GO:0005739">
    <property type="term" value="C:mitochondrion"/>
    <property type="evidence" value="ECO:0007669"/>
    <property type="project" value="TreeGrafter"/>
</dbReference>
<feature type="domain" description="Carbohydrate kinase FGGY N-terminal" evidence="11">
    <location>
        <begin position="7"/>
        <end position="267"/>
    </location>
</feature>